<evidence type="ECO:0000313" key="1">
    <source>
        <dbReference type="EMBL" id="MBX36311.1"/>
    </source>
</evidence>
<sequence length="22" mass="2330">MSTASFFLYKATSATLTFTAAV</sequence>
<proteinExistence type="predicted"/>
<reference evidence="1" key="1">
    <citation type="submission" date="2018-02" db="EMBL/GenBank/DDBJ databases">
        <title>Rhizophora mucronata_Transcriptome.</title>
        <authorList>
            <person name="Meera S.P."/>
            <person name="Sreeshan A."/>
            <person name="Augustine A."/>
        </authorList>
    </citation>
    <scope>NUCLEOTIDE SEQUENCE</scope>
    <source>
        <tissue evidence="1">Leaf</tissue>
    </source>
</reference>
<protein>
    <submittedName>
        <fullName evidence="1">Uncharacterized protein</fullName>
    </submittedName>
</protein>
<accession>A0A2P2N1J7</accession>
<name>A0A2P2N1J7_RHIMU</name>
<dbReference type="AlphaFoldDB" id="A0A2P2N1J7"/>
<dbReference type="EMBL" id="GGEC01055827">
    <property type="protein sequence ID" value="MBX36311.1"/>
    <property type="molecule type" value="Transcribed_RNA"/>
</dbReference>
<organism evidence="1">
    <name type="scientific">Rhizophora mucronata</name>
    <name type="common">Asiatic mangrove</name>
    <dbReference type="NCBI Taxonomy" id="61149"/>
    <lineage>
        <taxon>Eukaryota</taxon>
        <taxon>Viridiplantae</taxon>
        <taxon>Streptophyta</taxon>
        <taxon>Embryophyta</taxon>
        <taxon>Tracheophyta</taxon>
        <taxon>Spermatophyta</taxon>
        <taxon>Magnoliopsida</taxon>
        <taxon>eudicotyledons</taxon>
        <taxon>Gunneridae</taxon>
        <taxon>Pentapetalae</taxon>
        <taxon>rosids</taxon>
        <taxon>fabids</taxon>
        <taxon>Malpighiales</taxon>
        <taxon>Rhizophoraceae</taxon>
        <taxon>Rhizophora</taxon>
    </lineage>
</organism>